<evidence type="ECO:0000313" key="2">
    <source>
        <dbReference type="EMBL" id="GFY26405.1"/>
    </source>
</evidence>
<reference evidence="2" key="1">
    <citation type="submission" date="2020-08" db="EMBL/GenBank/DDBJ databases">
        <title>Multicomponent nature underlies the extraordinary mechanical properties of spider dragline silk.</title>
        <authorList>
            <person name="Kono N."/>
            <person name="Nakamura H."/>
            <person name="Mori M."/>
            <person name="Yoshida Y."/>
            <person name="Ohtoshi R."/>
            <person name="Malay A.D."/>
            <person name="Moran D.A.P."/>
            <person name="Tomita M."/>
            <person name="Numata K."/>
            <person name="Arakawa K."/>
        </authorList>
    </citation>
    <scope>NUCLEOTIDE SEQUENCE</scope>
</reference>
<keyword evidence="1" id="KW-0472">Membrane</keyword>
<comment type="caution">
    <text evidence="2">The sequence shown here is derived from an EMBL/GenBank/DDBJ whole genome shotgun (WGS) entry which is preliminary data.</text>
</comment>
<feature type="transmembrane region" description="Helical" evidence="1">
    <location>
        <begin position="105"/>
        <end position="127"/>
    </location>
</feature>
<sequence>MVRYWSQSGLASLAMRSCGGVHNATAGGVVVSAADVISEDGDSDYNRLLYPLRFAVCSGYGADSPSPFTIGQLATCDDHRPCIGLGLPPYTLITRSVKRQQSIELVCVIVSHAHLFVSGYCVAVVVVNAT</sequence>
<evidence type="ECO:0000256" key="1">
    <source>
        <dbReference type="SAM" id="Phobius"/>
    </source>
</evidence>
<dbReference type="Proteomes" id="UP000887159">
    <property type="component" value="Unassembled WGS sequence"/>
</dbReference>
<keyword evidence="1" id="KW-1133">Transmembrane helix</keyword>
<organism evidence="2 3">
    <name type="scientific">Trichonephila clavipes</name>
    <name type="common">Golden silk orbweaver</name>
    <name type="synonym">Nephila clavipes</name>
    <dbReference type="NCBI Taxonomy" id="2585209"/>
    <lineage>
        <taxon>Eukaryota</taxon>
        <taxon>Metazoa</taxon>
        <taxon>Ecdysozoa</taxon>
        <taxon>Arthropoda</taxon>
        <taxon>Chelicerata</taxon>
        <taxon>Arachnida</taxon>
        <taxon>Araneae</taxon>
        <taxon>Araneomorphae</taxon>
        <taxon>Entelegynae</taxon>
        <taxon>Araneoidea</taxon>
        <taxon>Nephilidae</taxon>
        <taxon>Trichonephila</taxon>
    </lineage>
</organism>
<gene>
    <name evidence="2" type="ORF">TNCV_26021</name>
</gene>
<protein>
    <submittedName>
        <fullName evidence="2">Uncharacterized protein</fullName>
    </submittedName>
</protein>
<dbReference type="EMBL" id="BMAU01021375">
    <property type="protein sequence ID" value="GFY26405.1"/>
    <property type="molecule type" value="Genomic_DNA"/>
</dbReference>
<dbReference type="AlphaFoldDB" id="A0A8X6W1A1"/>
<keyword evidence="1" id="KW-0812">Transmembrane</keyword>
<name>A0A8X6W1A1_TRICX</name>
<keyword evidence="3" id="KW-1185">Reference proteome</keyword>
<accession>A0A8X6W1A1</accession>
<evidence type="ECO:0000313" key="3">
    <source>
        <dbReference type="Proteomes" id="UP000887159"/>
    </source>
</evidence>
<proteinExistence type="predicted"/>